<feature type="transmembrane region" description="Helical" evidence="1">
    <location>
        <begin position="90"/>
        <end position="109"/>
    </location>
</feature>
<dbReference type="OrthoDB" id="4140442at2759"/>
<evidence type="ECO:0000313" key="3">
    <source>
        <dbReference type="Proteomes" id="UP000319663"/>
    </source>
</evidence>
<name>A0A507R229_MONPU</name>
<accession>A0A507R229</accession>
<dbReference type="STRING" id="5098.A0A507R229"/>
<comment type="caution">
    <text evidence="2">The sequence shown here is derived from an EMBL/GenBank/DDBJ whole genome shotgun (WGS) entry which is preliminary data.</text>
</comment>
<dbReference type="EMBL" id="VIFY01000027">
    <property type="protein sequence ID" value="TQB74774.1"/>
    <property type="molecule type" value="Genomic_DNA"/>
</dbReference>
<keyword evidence="1" id="KW-0812">Transmembrane</keyword>
<gene>
    <name evidence="2" type="ORF">MPDQ_004216</name>
</gene>
<evidence type="ECO:0000256" key="1">
    <source>
        <dbReference type="SAM" id="Phobius"/>
    </source>
</evidence>
<keyword evidence="1" id="KW-0472">Membrane</keyword>
<evidence type="ECO:0000313" key="2">
    <source>
        <dbReference type="EMBL" id="TQB74774.1"/>
    </source>
</evidence>
<protein>
    <submittedName>
        <fullName evidence="2">Uncharacterized protein</fullName>
    </submittedName>
</protein>
<dbReference type="Proteomes" id="UP000319663">
    <property type="component" value="Unassembled WGS sequence"/>
</dbReference>
<keyword evidence="1" id="KW-1133">Transmembrane helix</keyword>
<organism evidence="2 3">
    <name type="scientific">Monascus purpureus</name>
    <name type="common">Red mold</name>
    <name type="synonym">Monascus anka</name>
    <dbReference type="NCBI Taxonomy" id="5098"/>
    <lineage>
        <taxon>Eukaryota</taxon>
        <taxon>Fungi</taxon>
        <taxon>Dikarya</taxon>
        <taxon>Ascomycota</taxon>
        <taxon>Pezizomycotina</taxon>
        <taxon>Eurotiomycetes</taxon>
        <taxon>Eurotiomycetidae</taxon>
        <taxon>Eurotiales</taxon>
        <taxon>Aspergillaceae</taxon>
        <taxon>Monascus</taxon>
    </lineage>
</organism>
<sequence length="283" mass="32236">MLPRSFSVRIFQQQCPRSALRSSFQVPSGVPWRPFTSSPPRAKSAANKASSTPVSSLKFAGQRPEGFGKLERKVAKQGEVVLFESPSHRAYIFSAYALGAVGFACSIFYSDMVFRNPIHEFKDWQKVTYGVVCILTSAMGTLAIMQTFRLVKSIHAVSSNGKTYIRFKVNRMVPFLRPRVFDVVPRQIAFNRRLVPTERTWQGINGLVEKKERLTIITFFTAPVKKVNRMFWELFRAVRRVFTQEDFLSVEIEGQSGSFKVDTAGLIYNDFAYICYIPKVGRK</sequence>
<keyword evidence="3" id="KW-1185">Reference proteome</keyword>
<reference evidence="2 3" key="1">
    <citation type="submission" date="2019-06" db="EMBL/GenBank/DDBJ databases">
        <title>Wine fermentation using esterase from Monascus purpureus.</title>
        <authorList>
            <person name="Geng C."/>
            <person name="Zhang Y."/>
        </authorList>
    </citation>
    <scope>NUCLEOTIDE SEQUENCE [LARGE SCALE GENOMIC DNA]</scope>
    <source>
        <strain evidence="2">HQ1</strain>
    </source>
</reference>
<dbReference type="AlphaFoldDB" id="A0A507R229"/>
<feature type="transmembrane region" description="Helical" evidence="1">
    <location>
        <begin position="129"/>
        <end position="148"/>
    </location>
</feature>
<proteinExistence type="predicted"/>